<sequence length="739" mass="80307">MTHMPKTFTSIPTERPLTPLLDTIDAPAHLKGLSITQLLQLADELRAFMLYSSGISGGHFGANLGVIELTVALHALLDMPQDQLVWDVGHQAYAHKILTGRRDKIASIRSQDGLTAFPERGESVYDSFGVGHSSTAISAGLGMSLAMRHLGKHAKVACVVGDGAMTGGMAFEAMNDAVQNHADLLVVLNDNDMSISQATGGFSKHLASLWQRGLAVDIDADGKPIITSRKLSSDDRRFRHYLHMTNDAIGDFTNKLPKKLGEKISQQFAKKLLPTPSQFERLPEQIAVKIAQNMFPDNLFKAIGFAYFGPFDGHDLSTLMRVLGRVKQLSGPILVHVHTVKGKGFLPAEADPVGYHAIAKLPKMSVVPSSSSVSQNNGQNKLTKPSPKPLKYSQVFGQFICDKAFIDSKLMAITPAMEEGSGMSEFAQRYPKQFFDVAIAEQHAVTLAAGMATQGVKPIVAIYSTFLQRGYDQLVHDVALQKLDVLFAIDRAGLVGEDGATHAGVFDIAFMRCVPNMVIATPKDENECYQLLNTCYEYQGAAAVRYPRGQGLGEPIQRPAVCYEIGKSQTEMVLEMGQGTHVVMLAFGTMVATAKQVAQQLADSCNDDHDDDHDGGHSIRKPANQPIGKITVINMRWVKPLDTKMLDKLINDSHNQSTHAIHVVTLEEHAVMGGAGSAVNEYLLTHSAYGQVKSNLSISNIGIPDRFIHHGSHEQQLAHCGLDAMGIQAQILQTLPTLI</sequence>
<feature type="binding site" evidence="10">
    <location>
        <position position="162"/>
    </location>
    <ligand>
        <name>Mg(2+)</name>
        <dbReference type="ChEBI" id="CHEBI:18420"/>
    </ligand>
</feature>
<dbReference type="FunFam" id="3.40.50.970:FF:000005">
    <property type="entry name" value="1-deoxy-D-xylulose-5-phosphate synthase"/>
    <property type="match status" value="1"/>
</dbReference>
<keyword evidence="14" id="KW-1185">Reference proteome</keyword>
<dbReference type="InterPro" id="IPR029061">
    <property type="entry name" value="THDP-binding"/>
</dbReference>
<comment type="function">
    <text evidence="10">Catalyzes the acyloin condensation reaction between C atoms 2 and 3 of pyruvate and glyceraldehyde 3-phosphate to yield 1-deoxy-D-xylulose-5-phosphate (DXP).</text>
</comment>
<dbReference type="GO" id="GO:0005829">
    <property type="term" value="C:cytosol"/>
    <property type="evidence" value="ECO:0007669"/>
    <property type="project" value="TreeGrafter"/>
</dbReference>
<comment type="caution">
    <text evidence="13">The sequence shown here is derived from an EMBL/GenBank/DDBJ whole genome shotgun (WGS) entry which is preliminary data.</text>
</comment>
<dbReference type="PANTHER" id="PTHR43322">
    <property type="entry name" value="1-D-DEOXYXYLULOSE 5-PHOSPHATE SYNTHASE-RELATED"/>
    <property type="match status" value="1"/>
</dbReference>
<evidence type="ECO:0000256" key="8">
    <source>
        <dbReference type="ARBA" id="ARBA00023052"/>
    </source>
</evidence>
<dbReference type="SUPFAM" id="SSF52518">
    <property type="entry name" value="Thiamin diphosphate-binding fold (THDP-binding)"/>
    <property type="match status" value="2"/>
</dbReference>
<dbReference type="Pfam" id="PF02779">
    <property type="entry name" value="Transket_pyr"/>
    <property type="match status" value="1"/>
</dbReference>
<keyword evidence="8 10" id="KW-0786">Thiamine pyrophosphate</keyword>
<evidence type="ECO:0000256" key="1">
    <source>
        <dbReference type="ARBA" id="ARBA00004980"/>
    </source>
</evidence>
<dbReference type="Gene3D" id="3.40.50.920">
    <property type="match status" value="1"/>
</dbReference>
<evidence type="ECO:0000256" key="2">
    <source>
        <dbReference type="ARBA" id="ARBA00011081"/>
    </source>
</evidence>
<dbReference type="CDD" id="cd07033">
    <property type="entry name" value="TPP_PYR_DXS_TK_like"/>
    <property type="match status" value="1"/>
</dbReference>
<dbReference type="GO" id="GO:0019288">
    <property type="term" value="P:isopentenyl diphosphate biosynthetic process, methylerythritol 4-phosphate pathway"/>
    <property type="evidence" value="ECO:0007669"/>
    <property type="project" value="TreeGrafter"/>
</dbReference>
<dbReference type="RefSeq" id="WP_078307085.1">
    <property type="nucleotide sequence ID" value="NZ_CP147511.1"/>
</dbReference>
<dbReference type="Pfam" id="PF13292">
    <property type="entry name" value="DXP_synthase_N"/>
    <property type="match status" value="2"/>
</dbReference>
<evidence type="ECO:0000256" key="7">
    <source>
        <dbReference type="ARBA" id="ARBA00022977"/>
    </source>
</evidence>
<dbReference type="SMART" id="SM00861">
    <property type="entry name" value="Transket_pyr"/>
    <property type="match status" value="1"/>
</dbReference>
<feature type="binding site" evidence="10">
    <location>
        <position position="345"/>
    </location>
    <ligand>
        <name>thiamine diphosphate</name>
        <dbReference type="ChEBI" id="CHEBI:58937"/>
    </ligand>
</feature>
<evidence type="ECO:0000256" key="11">
    <source>
        <dbReference type="SAM" id="MobiDB-lite"/>
    </source>
</evidence>
<comment type="pathway">
    <text evidence="1 10">Metabolic intermediate biosynthesis; 1-deoxy-D-xylulose 5-phosphate biosynthesis; 1-deoxy-D-xylulose 5-phosphate from D-glyceraldehyde 3-phosphate and pyruvate: step 1/1.</text>
</comment>
<dbReference type="InterPro" id="IPR005475">
    <property type="entry name" value="Transketolase-like_Pyr-bd"/>
</dbReference>
<dbReference type="OrthoDB" id="9803371at2"/>
<dbReference type="PANTHER" id="PTHR43322:SF5">
    <property type="entry name" value="1-DEOXY-D-XYLULOSE-5-PHOSPHATE SYNTHASE, CHLOROPLASTIC"/>
    <property type="match status" value="1"/>
</dbReference>
<feature type="region of interest" description="Disordered" evidence="11">
    <location>
        <begin position="604"/>
        <end position="623"/>
    </location>
</feature>
<evidence type="ECO:0000313" key="13">
    <source>
        <dbReference type="EMBL" id="OOS22052.1"/>
    </source>
</evidence>
<dbReference type="HAMAP" id="MF_00315">
    <property type="entry name" value="DXP_synth"/>
    <property type="match status" value="1"/>
</dbReference>
<dbReference type="InterPro" id="IPR005477">
    <property type="entry name" value="Dxylulose-5-P_synthase"/>
</dbReference>
<gene>
    <name evidence="10" type="primary">dxs</name>
    <name evidence="13" type="ORF">B0682_04615</name>
</gene>
<feature type="binding site" evidence="10">
    <location>
        <position position="191"/>
    </location>
    <ligand>
        <name>thiamine diphosphate</name>
        <dbReference type="ChEBI" id="CHEBI:58937"/>
    </ligand>
</feature>
<keyword evidence="6 10" id="KW-0460">Magnesium</keyword>
<feature type="binding site" evidence="10">
    <location>
        <begin position="131"/>
        <end position="133"/>
    </location>
    <ligand>
        <name>thiamine diphosphate</name>
        <dbReference type="ChEBI" id="CHEBI:58937"/>
    </ligand>
</feature>
<proteinExistence type="inferred from homology"/>
<dbReference type="Proteomes" id="UP000191094">
    <property type="component" value="Unassembled WGS sequence"/>
</dbReference>
<dbReference type="GO" id="GO:0016114">
    <property type="term" value="P:terpenoid biosynthetic process"/>
    <property type="evidence" value="ECO:0007669"/>
    <property type="project" value="UniProtKB-UniRule"/>
</dbReference>
<feature type="binding site" evidence="10">
    <location>
        <begin position="163"/>
        <end position="164"/>
    </location>
    <ligand>
        <name>thiamine diphosphate</name>
        <dbReference type="ChEBI" id="CHEBI:58937"/>
    </ligand>
</feature>
<dbReference type="UniPathway" id="UPA00064">
    <property type="reaction ID" value="UER00091"/>
</dbReference>
<comment type="catalytic activity">
    <reaction evidence="10">
        <text>D-glyceraldehyde 3-phosphate + pyruvate + H(+) = 1-deoxy-D-xylulose 5-phosphate + CO2</text>
        <dbReference type="Rhea" id="RHEA:12605"/>
        <dbReference type="ChEBI" id="CHEBI:15361"/>
        <dbReference type="ChEBI" id="CHEBI:15378"/>
        <dbReference type="ChEBI" id="CHEBI:16526"/>
        <dbReference type="ChEBI" id="CHEBI:57792"/>
        <dbReference type="ChEBI" id="CHEBI:59776"/>
        <dbReference type="EC" id="2.2.1.7"/>
    </reaction>
</comment>
<reference evidence="13 14" key="1">
    <citation type="submission" date="2017-02" db="EMBL/GenBank/DDBJ databases">
        <title>Draft genome sequence of Moraxella lincolnii CCUG 9405T type strain.</title>
        <authorList>
            <person name="Salva-Serra F."/>
            <person name="Engstrom-Jakobsson H."/>
            <person name="Thorell K."/>
            <person name="Jaen-Luchoro D."/>
            <person name="Gonzales-Siles L."/>
            <person name="Karlsson R."/>
            <person name="Yazdan S."/>
            <person name="Boulund F."/>
            <person name="Johnning A."/>
            <person name="Engstrand L."/>
            <person name="Kristiansson E."/>
            <person name="Moore E."/>
        </authorList>
    </citation>
    <scope>NUCLEOTIDE SEQUENCE [LARGE SCALE GENOMIC DNA]</scope>
    <source>
        <strain evidence="13 14">CCUG 9405</strain>
    </source>
</reference>
<evidence type="ECO:0000256" key="6">
    <source>
        <dbReference type="ARBA" id="ARBA00022842"/>
    </source>
</evidence>
<dbReference type="NCBIfam" id="NF003933">
    <property type="entry name" value="PRK05444.2-2"/>
    <property type="match status" value="1"/>
</dbReference>
<dbReference type="CDD" id="cd02007">
    <property type="entry name" value="TPP_DXS"/>
    <property type="match status" value="1"/>
</dbReference>
<dbReference type="PROSITE" id="PS00802">
    <property type="entry name" value="TRANSKETOLASE_2"/>
    <property type="match status" value="1"/>
</dbReference>
<dbReference type="Pfam" id="PF02780">
    <property type="entry name" value="Transketolase_C"/>
    <property type="match status" value="1"/>
</dbReference>
<comment type="subunit">
    <text evidence="3 10">Homodimer.</text>
</comment>
<dbReference type="InterPro" id="IPR020826">
    <property type="entry name" value="Transketolase_BS"/>
</dbReference>
<dbReference type="InterPro" id="IPR009014">
    <property type="entry name" value="Transketo_C/PFOR_II"/>
</dbReference>
<comment type="cofactor">
    <cofactor evidence="10">
        <name>thiamine diphosphate</name>
        <dbReference type="ChEBI" id="CHEBI:58937"/>
    </cofactor>
    <text evidence="10">Binds 1 thiamine pyrophosphate per subunit.</text>
</comment>
<dbReference type="STRING" id="90241.B0682_04615"/>
<accession>A0A1T0CI66</accession>
<keyword evidence="9 10" id="KW-0414">Isoprene biosynthesis</keyword>
<evidence type="ECO:0000256" key="3">
    <source>
        <dbReference type="ARBA" id="ARBA00011738"/>
    </source>
</evidence>
<keyword evidence="5 10" id="KW-0479">Metal-binding</keyword>
<evidence type="ECO:0000259" key="12">
    <source>
        <dbReference type="SMART" id="SM00861"/>
    </source>
</evidence>
<dbReference type="GO" id="GO:0030976">
    <property type="term" value="F:thiamine pyrophosphate binding"/>
    <property type="evidence" value="ECO:0007669"/>
    <property type="project" value="UniProtKB-UniRule"/>
</dbReference>
<keyword evidence="4 10" id="KW-0808">Transferase</keyword>
<evidence type="ECO:0000256" key="5">
    <source>
        <dbReference type="ARBA" id="ARBA00022723"/>
    </source>
</evidence>
<dbReference type="Gene3D" id="3.40.50.970">
    <property type="match status" value="2"/>
</dbReference>
<evidence type="ECO:0000256" key="10">
    <source>
        <dbReference type="HAMAP-Rule" id="MF_00315"/>
    </source>
</evidence>
<name>A0A1T0CI66_9GAMM</name>
<dbReference type="EMBL" id="MUYT01000004">
    <property type="protein sequence ID" value="OOS22052.1"/>
    <property type="molecule type" value="Genomic_DNA"/>
</dbReference>
<dbReference type="GO" id="GO:0009228">
    <property type="term" value="P:thiamine biosynthetic process"/>
    <property type="evidence" value="ECO:0007669"/>
    <property type="project" value="UniProtKB-UniRule"/>
</dbReference>
<dbReference type="InterPro" id="IPR033248">
    <property type="entry name" value="Transketolase_C"/>
</dbReference>
<feature type="binding site" evidence="10">
    <location>
        <position position="191"/>
    </location>
    <ligand>
        <name>Mg(2+)</name>
        <dbReference type="ChEBI" id="CHEBI:18420"/>
    </ligand>
</feature>
<dbReference type="EC" id="2.2.1.7" evidence="10"/>
<comment type="cofactor">
    <cofactor evidence="10">
        <name>Mg(2+)</name>
        <dbReference type="ChEBI" id="CHEBI:18420"/>
    </cofactor>
    <text evidence="10">Binds 1 Mg(2+) ion per subunit.</text>
</comment>
<comment type="similarity">
    <text evidence="2 10">Belongs to the transketolase family. DXPS subfamily.</text>
</comment>
<feature type="binding site" evidence="10">
    <location>
        <position position="90"/>
    </location>
    <ligand>
        <name>thiamine diphosphate</name>
        <dbReference type="ChEBI" id="CHEBI:58937"/>
    </ligand>
</feature>
<feature type="domain" description="Transketolase-like pyrimidine-binding" evidence="12">
    <location>
        <begin position="390"/>
        <end position="554"/>
    </location>
</feature>
<protein>
    <recommendedName>
        <fullName evidence="10">1-deoxy-D-xylulose-5-phosphate synthase</fullName>
        <ecNumber evidence="10">2.2.1.7</ecNumber>
    </recommendedName>
    <alternativeName>
        <fullName evidence="10">1-deoxyxylulose-5-phosphate synthase</fullName>
        <shortName evidence="10">DXP synthase</shortName>
        <shortName evidence="10">DXPS</shortName>
    </alternativeName>
</protein>
<evidence type="ECO:0000256" key="9">
    <source>
        <dbReference type="ARBA" id="ARBA00023229"/>
    </source>
</evidence>
<dbReference type="AlphaFoldDB" id="A0A1T0CI66"/>
<keyword evidence="7 10" id="KW-0784">Thiamine biosynthesis</keyword>
<organism evidence="13 14">
    <name type="scientific">Lwoffella lincolnii</name>
    <dbReference type="NCBI Taxonomy" id="90241"/>
    <lineage>
        <taxon>Bacteria</taxon>
        <taxon>Pseudomonadati</taxon>
        <taxon>Pseudomonadota</taxon>
        <taxon>Gammaproteobacteria</taxon>
        <taxon>Moraxellales</taxon>
        <taxon>Moraxellaceae</taxon>
        <taxon>Lwoffella</taxon>
    </lineage>
</organism>
<evidence type="ECO:0000256" key="4">
    <source>
        <dbReference type="ARBA" id="ARBA00022679"/>
    </source>
</evidence>
<evidence type="ECO:0000313" key="14">
    <source>
        <dbReference type="Proteomes" id="UP000191094"/>
    </source>
</evidence>
<dbReference type="GO" id="GO:0000287">
    <property type="term" value="F:magnesium ion binding"/>
    <property type="evidence" value="ECO:0007669"/>
    <property type="project" value="UniProtKB-UniRule"/>
</dbReference>
<dbReference type="SUPFAM" id="SSF52922">
    <property type="entry name" value="TK C-terminal domain-like"/>
    <property type="match status" value="1"/>
</dbReference>
<dbReference type="GO" id="GO:0008661">
    <property type="term" value="F:1-deoxy-D-xylulose-5-phosphate synthase activity"/>
    <property type="evidence" value="ECO:0007669"/>
    <property type="project" value="UniProtKB-UniRule"/>
</dbReference>
<feature type="binding site" evidence="10">
    <location>
        <position position="441"/>
    </location>
    <ligand>
        <name>thiamine diphosphate</name>
        <dbReference type="ChEBI" id="CHEBI:58937"/>
    </ligand>
</feature>